<evidence type="ECO:0000256" key="1">
    <source>
        <dbReference type="SAM" id="MobiDB-lite"/>
    </source>
</evidence>
<dbReference type="RefSeq" id="XP_033529096.1">
    <property type="nucleotide sequence ID" value="XM_033665385.1"/>
</dbReference>
<name>A0A6A6ARZ7_9PLEO</name>
<dbReference type="AlphaFoldDB" id="A0A6A6ARZ7"/>
<dbReference type="Proteomes" id="UP000799771">
    <property type="component" value="Unassembled WGS sequence"/>
</dbReference>
<feature type="compositionally biased region" description="Basic and acidic residues" evidence="1">
    <location>
        <begin position="98"/>
        <end position="107"/>
    </location>
</feature>
<feature type="domain" description="Tyrosine specific protein phosphatases" evidence="2">
    <location>
        <begin position="146"/>
        <end position="191"/>
    </location>
</feature>
<dbReference type="InterPro" id="IPR026893">
    <property type="entry name" value="Tyr/Ser_Pase_IphP-type"/>
</dbReference>
<dbReference type="PANTHER" id="PTHR31126">
    <property type="entry name" value="TYROSINE-PROTEIN PHOSPHATASE"/>
    <property type="match status" value="1"/>
</dbReference>
<dbReference type="SUPFAM" id="SSF52799">
    <property type="entry name" value="(Phosphotyrosine protein) phosphatases II"/>
    <property type="match status" value="1"/>
</dbReference>
<dbReference type="InterPro" id="IPR029021">
    <property type="entry name" value="Prot-tyrosine_phosphatase-like"/>
</dbReference>
<organism evidence="3 4">
    <name type="scientific">Dothidotthia symphoricarpi CBS 119687</name>
    <dbReference type="NCBI Taxonomy" id="1392245"/>
    <lineage>
        <taxon>Eukaryota</taxon>
        <taxon>Fungi</taxon>
        <taxon>Dikarya</taxon>
        <taxon>Ascomycota</taxon>
        <taxon>Pezizomycotina</taxon>
        <taxon>Dothideomycetes</taxon>
        <taxon>Pleosporomycetidae</taxon>
        <taxon>Pleosporales</taxon>
        <taxon>Dothidotthiaceae</taxon>
        <taxon>Dothidotthia</taxon>
    </lineage>
</organism>
<keyword evidence="4" id="KW-1185">Reference proteome</keyword>
<evidence type="ECO:0000259" key="2">
    <source>
        <dbReference type="PROSITE" id="PS50056"/>
    </source>
</evidence>
<sequence length="322" mass="35140">MTTPTPPTPPFHPIPNIHNLRDPSLYPLSTPTGPIRPAILFRSADVSRLTAPDWISLHALGISHVFDLRSKPEVERGWTSGLGDGGAKNNDGGEGEGGGDRNRDRNRNGMAHANISHTWTPVFSATDYSPARLASRYVKYMDASPRGFVDAYRDILRNGGAAYRTILLFLASGGQGALVHCTAGKDRTGIFFGVLFDFLGVPRGDIAGEYELTEIGLRGVRDEVVGRVMRSEGLRAYMVSLMEGGAVRAAEGREEVHIPPEIQEKGRLAALRMIGARRESMLGALEMVDREWGGSEAYFRRECGLGEGELEALRRNLVVVRG</sequence>
<dbReference type="InterPro" id="IPR000387">
    <property type="entry name" value="Tyr_Pase_dom"/>
</dbReference>
<reference evidence="3" key="1">
    <citation type="journal article" date="2020" name="Stud. Mycol.">
        <title>101 Dothideomycetes genomes: a test case for predicting lifestyles and emergence of pathogens.</title>
        <authorList>
            <person name="Haridas S."/>
            <person name="Albert R."/>
            <person name="Binder M."/>
            <person name="Bloem J."/>
            <person name="Labutti K."/>
            <person name="Salamov A."/>
            <person name="Andreopoulos B."/>
            <person name="Baker S."/>
            <person name="Barry K."/>
            <person name="Bills G."/>
            <person name="Bluhm B."/>
            <person name="Cannon C."/>
            <person name="Castanera R."/>
            <person name="Culley D."/>
            <person name="Daum C."/>
            <person name="Ezra D."/>
            <person name="Gonzalez J."/>
            <person name="Henrissat B."/>
            <person name="Kuo A."/>
            <person name="Liang C."/>
            <person name="Lipzen A."/>
            <person name="Lutzoni F."/>
            <person name="Magnuson J."/>
            <person name="Mondo S."/>
            <person name="Nolan M."/>
            <person name="Ohm R."/>
            <person name="Pangilinan J."/>
            <person name="Park H.-J."/>
            <person name="Ramirez L."/>
            <person name="Alfaro M."/>
            <person name="Sun H."/>
            <person name="Tritt A."/>
            <person name="Yoshinaga Y."/>
            <person name="Zwiers L.-H."/>
            <person name="Turgeon B."/>
            <person name="Goodwin S."/>
            <person name="Spatafora J."/>
            <person name="Crous P."/>
            <person name="Grigoriev I."/>
        </authorList>
    </citation>
    <scope>NUCLEOTIDE SEQUENCE</scope>
    <source>
        <strain evidence="3">CBS 119687</strain>
    </source>
</reference>
<dbReference type="Gene3D" id="3.90.190.10">
    <property type="entry name" value="Protein tyrosine phosphatase superfamily"/>
    <property type="match status" value="1"/>
</dbReference>
<feature type="region of interest" description="Disordered" evidence="1">
    <location>
        <begin position="77"/>
        <end position="108"/>
    </location>
</feature>
<evidence type="ECO:0000313" key="3">
    <source>
        <dbReference type="EMBL" id="KAF2134709.1"/>
    </source>
</evidence>
<dbReference type="PROSITE" id="PS50056">
    <property type="entry name" value="TYR_PHOSPHATASE_2"/>
    <property type="match status" value="1"/>
</dbReference>
<accession>A0A6A6ARZ7</accession>
<dbReference type="GeneID" id="54405817"/>
<dbReference type="InterPro" id="IPR016130">
    <property type="entry name" value="Tyr_Pase_AS"/>
</dbReference>
<proteinExistence type="predicted"/>
<dbReference type="EMBL" id="ML977497">
    <property type="protein sequence ID" value="KAF2134709.1"/>
    <property type="molecule type" value="Genomic_DNA"/>
</dbReference>
<dbReference type="GO" id="GO:0004721">
    <property type="term" value="F:phosphoprotein phosphatase activity"/>
    <property type="evidence" value="ECO:0007669"/>
    <property type="project" value="InterPro"/>
</dbReference>
<gene>
    <name evidence="3" type="ORF">P153DRAFT_329321</name>
</gene>
<dbReference type="OrthoDB" id="449382at2759"/>
<dbReference type="Pfam" id="PF13350">
    <property type="entry name" value="Y_phosphatase3"/>
    <property type="match status" value="1"/>
</dbReference>
<evidence type="ECO:0000313" key="4">
    <source>
        <dbReference type="Proteomes" id="UP000799771"/>
    </source>
</evidence>
<protein>
    <recommendedName>
        <fullName evidence="2">Tyrosine specific protein phosphatases domain-containing protein</fullName>
    </recommendedName>
</protein>
<dbReference type="PROSITE" id="PS00383">
    <property type="entry name" value="TYR_PHOSPHATASE_1"/>
    <property type="match status" value="1"/>
</dbReference>
<dbReference type="PANTHER" id="PTHR31126:SF1">
    <property type="entry name" value="TYROSINE SPECIFIC PROTEIN PHOSPHATASES DOMAIN-CONTAINING PROTEIN"/>
    <property type="match status" value="1"/>
</dbReference>